<organism evidence="1 2">
    <name type="scientific">Ephemerocybe angulata</name>
    <dbReference type="NCBI Taxonomy" id="980116"/>
    <lineage>
        <taxon>Eukaryota</taxon>
        <taxon>Fungi</taxon>
        <taxon>Dikarya</taxon>
        <taxon>Basidiomycota</taxon>
        <taxon>Agaricomycotina</taxon>
        <taxon>Agaricomycetes</taxon>
        <taxon>Agaricomycetidae</taxon>
        <taxon>Agaricales</taxon>
        <taxon>Agaricineae</taxon>
        <taxon>Psathyrellaceae</taxon>
        <taxon>Ephemerocybe</taxon>
    </lineage>
</organism>
<evidence type="ECO:0000313" key="2">
    <source>
        <dbReference type="Proteomes" id="UP000521943"/>
    </source>
</evidence>
<dbReference type="Gene3D" id="3.80.10.10">
    <property type="entry name" value="Ribonuclease Inhibitor"/>
    <property type="match status" value="1"/>
</dbReference>
<reference evidence="1 2" key="1">
    <citation type="submission" date="2020-07" db="EMBL/GenBank/DDBJ databases">
        <title>Comparative genomics of pyrophilous fungi reveals a link between fire events and developmental genes.</title>
        <authorList>
            <consortium name="DOE Joint Genome Institute"/>
            <person name="Steindorff A.S."/>
            <person name="Carver A."/>
            <person name="Calhoun S."/>
            <person name="Stillman K."/>
            <person name="Liu H."/>
            <person name="Lipzen A."/>
            <person name="Pangilinan J."/>
            <person name="Labutti K."/>
            <person name="Bruns T.D."/>
            <person name="Grigoriev I.V."/>
        </authorList>
    </citation>
    <scope>NUCLEOTIDE SEQUENCE [LARGE SCALE GENOMIC DNA]</scope>
    <source>
        <strain evidence="1 2">CBS 144469</strain>
    </source>
</reference>
<name>A0A8H6HV96_9AGAR</name>
<dbReference type="OrthoDB" id="3065994at2759"/>
<dbReference type="AlphaFoldDB" id="A0A8H6HV96"/>
<comment type="caution">
    <text evidence="1">The sequence shown here is derived from an EMBL/GenBank/DDBJ whole genome shotgun (WGS) entry which is preliminary data.</text>
</comment>
<evidence type="ECO:0000313" key="1">
    <source>
        <dbReference type="EMBL" id="KAF6753239.1"/>
    </source>
</evidence>
<dbReference type="EMBL" id="JACGCI010000040">
    <property type="protein sequence ID" value="KAF6753239.1"/>
    <property type="molecule type" value="Genomic_DNA"/>
</dbReference>
<sequence>MALDALQALQVTTNWELGVLSPRLEELVWHGPRIMAPLIGEGWANHFSPCMSLFWGPNLRLLFLSLERGRPLHAMSVTQATKLATKLKHLDIMTYAVEQGLIDEYLSSFPWPDLQYLRAGTISPSTIHHLGSLPCLTTLEMLELSGNPLPLQYSATSNFTPIVTEGTFSNLKTVKLRSAELPQITAFTQQIPPTSPVEDLHCTSVKFAPSSEAQNAVESIRLHANPSTLRSLILRDGHDEYEELAEPIGEPLELDPDAPIDISSLLAFKHLTSVQVLFKETVQVTPALIACIPLAWPGITVLNLCPEVPSTRMPLIDHTDLLELLRGCKYLLYLGVRFDATKIRDSEPDRGAPFALRGLRVGDSPILSPSRVLSFLERNMPDLAKPVRHNGVFADRSLYMQRWKKVMKSRAWPRDPDAPDSW</sequence>
<dbReference type="InterPro" id="IPR032675">
    <property type="entry name" value="LRR_dom_sf"/>
</dbReference>
<dbReference type="Proteomes" id="UP000521943">
    <property type="component" value="Unassembled WGS sequence"/>
</dbReference>
<dbReference type="SUPFAM" id="SSF52047">
    <property type="entry name" value="RNI-like"/>
    <property type="match status" value="1"/>
</dbReference>
<protein>
    <submittedName>
        <fullName evidence="1">Uncharacterized protein</fullName>
    </submittedName>
</protein>
<gene>
    <name evidence="1" type="ORF">DFP72DRAFT_1046713</name>
</gene>
<accession>A0A8H6HV96</accession>
<proteinExistence type="predicted"/>
<keyword evidence="2" id="KW-1185">Reference proteome</keyword>